<dbReference type="PANTHER" id="PTHR43649:SF12">
    <property type="entry name" value="DIACETYLCHITOBIOSE BINDING PROTEIN DASA"/>
    <property type="match status" value="1"/>
</dbReference>
<sequence>MKKAMSLVVLVLMVFALAMSGCSGGNNSAQKNEGASKDGGGTTSSTAGSNTGSKDVIKLNYWVPFSGSDGEYMESMVKKFNESQKEIQVEFMNNNWENYYPKLLSSLASNSAPDVAVSHVSHLAELIPTGMLEPLDDLAKQAGLDWSTYGKNQETSVIRDGQHIAVPLDTHALIMFYNKKYLGDAGLLNADGTIKMEPGAEGFTKMLETLKQKLPSDVSPMVIGTNNVFTYWTWYALVQQQGGTYMKDGKPTIDTPEGKTAMNLLKSWIDKGLMLPDIGDNSYDMFKTSKAAVTFTGVWATGNFESEKSLDAVAAPFPQIYSQPATWGDSHTIIVPKQDNKDKELAAVKFANWLADNGVMWAKAGHVPSKPAVLESAEFKAMPYRSGYATKVMADVKYMPDTPKLSAVNDTVLESLVEINYGHKSVDEGLADAQKNAEKVMSR</sequence>
<name>A0ABW3RSI5_9BACL</name>
<dbReference type="SUPFAM" id="SSF53850">
    <property type="entry name" value="Periplasmic binding protein-like II"/>
    <property type="match status" value="1"/>
</dbReference>
<evidence type="ECO:0000256" key="2">
    <source>
        <dbReference type="SAM" id="SignalP"/>
    </source>
</evidence>
<dbReference type="Proteomes" id="UP001597262">
    <property type="component" value="Unassembled WGS sequence"/>
</dbReference>
<feature type="region of interest" description="Disordered" evidence="1">
    <location>
        <begin position="26"/>
        <end position="50"/>
    </location>
</feature>
<feature type="chain" id="PRO_5045379216" evidence="2">
    <location>
        <begin position="19"/>
        <end position="443"/>
    </location>
</feature>
<proteinExistence type="predicted"/>
<comment type="caution">
    <text evidence="3">The sequence shown here is derived from an EMBL/GenBank/DDBJ whole genome shotgun (WGS) entry which is preliminary data.</text>
</comment>
<reference evidence="4" key="1">
    <citation type="journal article" date="2019" name="Int. J. Syst. Evol. Microbiol.">
        <title>The Global Catalogue of Microorganisms (GCM) 10K type strain sequencing project: providing services to taxonomists for standard genome sequencing and annotation.</title>
        <authorList>
            <consortium name="The Broad Institute Genomics Platform"/>
            <consortium name="The Broad Institute Genome Sequencing Center for Infectious Disease"/>
            <person name="Wu L."/>
            <person name="Ma J."/>
        </authorList>
    </citation>
    <scope>NUCLEOTIDE SEQUENCE [LARGE SCALE GENOMIC DNA]</scope>
    <source>
        <strain evidence="4">CCUG 59189</strain>
    </source>
</reference>
<organism evidence="3 4">
    <name type="scientific">Paenibacillus puldeungensis</name>
    <dbReference type="NCBI Taxonomy" id="696536"/>
    <lineage>
        <taxon>Bacteria</taxon>
        <taxon>Bacillati</taxon>
        <taxon>Bacillota</taxon>
        <taxon>Bacilli</taxon>
        <taxon>Bacillales</taxon>
        <taxon>Paenibacillaceae</taxon>
        <taxon>Paenibacillus</taxon>
    </lineage>
</organism>
<dbReference type="PROSITE" id="PS51257">
    <property type="entry name" value="PROKAR_LIPOPROTEIN"/>
    <property type="match status" value="1"/>
</dbReference>
<keyword evidence="4" id="KW-1185">Reference proteome</keyword>
<gene>
    <name evidence="3" type="ORF">ACFQ3W_01755</name>
</gene>
<evidence type="ECO:0000313" key="3">
    <source>
        <dbReference type="EMBL" id="MFD1175034.1"/>
    </source>
</evidence>
<accession>A0ABW3RSI5</accession>
<dbReference type="InterPro" id="IPR050490">
    <property type="entry name" value="Bact_solute-bd_prot1"/>
</dbReference>
<dbReference type="EMBL" id="JBHTLM010000001">
    <property type="protein sequence ID" value="MFD1175034.1"/>
    <property type="molecule type" value="Genomic_DNA"/>
</dbReference>
<dbReference type="RefSeq" id="WP_379315987.1">
    <property type="nucleotide sequence ID" value="NZ_JBHTLM010000001.1"/>
</dbReference>
<dbReference type="PANTHER" id="PTHR43649">
    <property type="entry name" value="ARABINOSE-BINDING PROTEIN-RELATED"/>
    <property type="match status" value="1"/>
</dbReference>
<dbReference type="CDD" id="cd14748">
    <property type="entry name" value="PBP2_UgpB"/>
    <property type="match status" value="1"/>
</dbReference>
<protein>
    <submittedName>
        <fullName evidence="3">ABC transporter substrate-binding protein</fullName>
    </submittedName>
</protein>
<keyword evidence="2" id="KW-0732">Signal</keyword>
<feature type="signal peptide" evidence="2">
    <location>
        <begin position="1"/>
        <end position="18"/>
    </location>
</feature>
<dbReference type="Pfam" id="PF01547">
    <property type="entry name" value="SBP_bac_1"/>
    <property type="match status" value="1"/>
</dbReference>
<evidence type="ECO:0000313" key="4">
    <source>
        <dbReference type="Proteomes" id="UP001597262"/>
    </source>
</evidence>
<dbReference type="InterPro" id="IPR006059">
    <property type="entry name" value="SBP"/>
</dbReference>
<evidence type="ECO:0000256" key="1">
    <source>
        <dbReference type="SAM" id="MobiDB-lite"/>
    </source>
</evidence>
<dbReference type="Gene3D" id="3.40.190.10">
    <property type="entry name" value="Periplasmic binding protein-like II"/>
    <property type="match status" value="1"/>
</dbReference>